<feature type="domain" description="Helicase HerA central" evidence="5">
    <location>
        <begin position="157"/>
        <end position="385"/>
    </location>
</feature>
<gene>
    <name evidence="6" type="ordered locus">MCON_3240</name>
</gene>
<evidence type="ECO:0000256" key="1">
    <source>
        <dbReference type="ARBA" id="ARBA00007816"/>
    </source>
</evidence>
<comment type="catalytic activity">
    <reaction evidence="2">
        <text>Couples ATP hydrolysis with the unwinding of duplex DNA by translocating in the 3'-5' direction.</text>
        <dbReference type="EC" id="5.6.2.4"/>
    </reaction>
</comment>
<comment type="catalytic activity">
    <reaction evidence="4">
        <text>ATP + H2O = ADP + phosphate + H(+)</text>
        <dbReference type="Rhea" id="RHEA:13065"/>
        <dbReference type="ChEBI" id="CHEBI:15377"/>
        <dbReference type="ChEBI" id="CHEBI:15378"/>
        <dbReference type="ChEBI" id="CHEBI:30616"/>
        <dbReference type="ChEBI" id="CHEBI:43474"/>
        <dbReference type="ChEBI" id="CHEBI:456216"/>
        <dbReference type="EC" id="5.6.2.4"/>
    </reaction>
</comment>
<evidence type="ECO:0000313" key="6">
    <source>
        <dbReference type="EMBL" id="AEB69522.1"/>
    </source>
</evidence>
<name>F4BUE5_METSG</name>
<dbReference type="GO" id="GO:0043138">
    <property type="term" value="F:3'-5' DNA helicase activity"/>
    <property type="evidence" value="ECO:0007669"/>
    <property type="project" value="UniProtKB-EC"/>
</dbReference>
<proteinExistence type="inferred from homology"/>
<dbReference type="SUPFAM" id="SSF52540">
    <property type="entry name" value="P-loop containing nucleoside triphosphate hydrolases"/>
    <property type="match status" value="1"/>
</dbReference>
<dbReference type="EMBL" id="CP002565">
    <property type="protein sequence ID" value="AEB69522.1"/>
    <property type="molecule type" value="Genomic_DNA"/>
</dbReference>
<dbReference type="RefSeq" id="WP_013720540.1">
    <property type="nucleotide sequence ID" value="NC_015416.1"/>
</dbReference>
<reference evidence="6 7" key="1">
    <citation type="journal article" date="2011" name="J. Bacteriol.">
        <title>Complete genome sequence of Methanosaeta concilii, a specialist in aceticlastic methanogenesis.</title>
        <authorList>
            <person name="Barber R.D."/>
            <person name="Zhang L."/>
            <person name="Harnack M."/>
            <person name="Olson M.V."/>
            <person name="Kaul R."/>
            <person name="Ingram-Smith C."/>
            <person name="Smith K.S."/>
        </authorList>
    </citation>
    <scope>NUCLEOTIDE SEQUENCE [LARGE SCALE GENOMIC DNA]</scope>
    <source>
        <strain evidence="7">ATCC 5969 / DSM 3671 / JCM 10134 / NBRC 103675 / OCM 69 / GP-6</strain>
    </source>
</reference>
<evidence type="ECO:0000256" key="4">
    <source>
        <dbReference type="ARBA" id="ARBA00048988"/>
    </source>
</evidence>
<dbReference type="OrthoDB" id="107033at2157"/>
<dbReference type="InterPro" id="IPR027417">
    <property type="entry name" value="P-loop_NTPase"/>
</dbReference>
<dbReference type="Proteomes" id="UP000007807">
    <property type="component" value="Chromosome"/>
</dbReference>
<evidence type="ECO:0000256" key="2">
    <source>
        <dbReference type="ARBA" id="ARBA00034617"/>
    </source>
</evidence>
<evidence type="ECO:0000256" key="3">
    <source>
        <dbReference type="ARBA" id="ARBA00048954"/>
    </source>
</evidence>
<dbReference type="KEGG" id="mcj:MCON_3240"/>
<dbReference type="Pfam" id="PF01935">
    <property type="entry name" value="DUF87"/>
    <property type="match status" value="1"/>
</dbReference>
<dbReference type="Gene3D" id="3.40.50.300">
    <property type="entry name" value="P-loop containing nucleotide triphosphate hydrolases"/>
    <property type="match status" value="2"/>
</dbReference>
<keyword evidence="7" id="KW-1185">Reference proteome</keyword>
<accession>F4BUE5</accession>
<organism evidence="6 7">
    <name type="scientific">Methanothrix soehngenii (strain ATCC 5969 / DSM 3671 / JCM 10134 / NBRC 103675 / OCM 69 / GP-6)</name>
    <name type="common">Methanosaeta concilii</name>
    <dbReference type="NCBI Taxonomy" id="990316"/>
    <lineage>
        <taxon>Archaea</taxon>
        <taxon>Methanobacteriati</taxon>
        <taxon>Methanobacteriota</taxon>
        <taxon>Stenosarchaea group</taxon>
        <taxon>Methanomicrobia</taxon>
        <taxon>Methanotrichales</taxon>
        <taxon>Methanotrichaceae</taxon>
        <taxon>Methanothrix</taxon>
    </lineage>
</organism>
<comment type="catalytic activity">
    <reaction evidence="3">
        <text>ATP + H2O = ADP + phosphate + H(+)</text>
        <dbReference type="Rhea" id="RHEA:13065"/>
        <dbReference type="ChEBI" id="CHEBI:15377"/>
        <dbReference type="ChEBI" id="CHEBI:15378"/>
        <dbReference type="ChEBI" id="CHEBI:30616"/>
        <dbReference type="ChEBI" id="CHEBI:43474"/>
        <dbReference type="ChEBI" id="CHEBI:456216"/>
        <dbReference type="EC" id="5.6.2.3"/>
    </reaction>
</comment>
<dbReference type="InterPro" id="IPR008571">
    <property type="entry name" value="HerA-like"/>
</dbReference>
<dbReference type="AlphaFoldDB" id="F4BUE5"/>
<protein>
    <recommendedName>
        <fullName evidence="5">Helicase HerA central domain-containing protein</fullName>
    </recommendedName>
</protein>
<comment type="similarity">
    <text evidence="1">Belongs to the HerA family.</text>
</comment>
<dbReference type="PANTHER" id="PTHR42957">
    <property type="entry name" value="HELICASE MJ1565-RELATED"/>
    <property type="match status" value="1"/>
</dbReference>
<dbReference type="PANTHER" id="PTHR42957:SF1">
    <property type="entry name" value="HELICASE MJ1565-RELATED"/>
    <property type="match status" value="1"/>
</dbReference>
<evidence type="ECO:0000313" key="7">
    <source>
        <dbReference type="Proteomes" id="UP000007807"/>
    </source>
</evidence>
<dbReference type="InterPro" id="IPR002789">
    <property type="entry name" value="HerA_central"/>
</dbReference>
<dbReference type="InParanoid" id="F4BUE5"/>
<dbReference type="STRING" id="990316.MCON_3240"/>
<dbReference type="GeneID" id="10462483"/>
<dbReference type="GO" id="GO:0043139">
    <property type="term" value="F:5'-3' DNA helicase activity"/>
    <property type="evidence" value="ECO:0007669"/>
    <property type="project" value="UniProtKB-EC"/>
</dbReference>
<dbReference type="HOGENOM" id="CLU_023842_3_0_2"/>
<sequence length="540" mass="61430">MKNQLSIIGDDIGSNLLERKIVDKTKTTTYKIISKDVREFHFIIPYDERVELGQIFSIKDYSVKDDEITFLARVTDIQHDSNYDGKWDTTLKGTAFYDEDQIFNRVVAEPLGCITFNKKMGKKEFKKSKTIPLKFSEVEKASLDEFRFLTEKMGDLEVGYLRNGSQVVEEIGVKLNSEIMDHHMGVFATTGMGKSNFMKVFAASCMKKASMGESKLGLLLADPHGEYLMGSAKNNTKGLLHLSEYKNGLRCYSTNNKNAKENAEVETLKIGIRDINPTDILPLFGEWRPAQKEAIEIMDSENAADWLESFKENRELVIKDIHEKTIEVIKRRLNLLLRYSYIDEKNSSIDKIIKQLKEGKVILIDMEGIKERSELFLLSLLSRRILDEYQKDSLDNDKNTCLIAIEEAQRVLGGGDGSISGFEIIAREGRKFGVGLCAITQQPKLVDKLLLSQFNTLVIMGLGDRNDRKCLEESAKQDLTTLDVEIQTLEKGEAIISTLKVPFPIPVTIHLYEDYIKQLKEQDKDLNRSSRGKKLVRPPN</sequence>
<evidence type="ECO:0000259" key="5">
    <source>
        <dbReference type="Pfam" id="PF01935"/>
    </source>
</evidence>